<gene>
    <name evidence="12" type="ORF">g.14007</name>
</gene>
<evidence type="ECO:0000256" key="4">
    <source>
        <dbReference type="ARBA" id="ARBA00022670"/>
    </source>
</evidence>
<dbReference type="AlphaFoldDB" id="A0A1B6BYT4"/>
<dbReference type="SUPFAM" id="SSF49464">
    <property type="entry name" value="Carboxypeptidase regulatory domain-like"/>
    <property type="match status" value="4"/>
</dbReference>
<proteinExistence type="inferred from homology"/>
<evidence type="ECO:0000256" key="6">
    <source>
        <dbReference type="ARBA" id="ARBA00022801"/>
    </source>
</evidence>
<protein>
    <recommendedName>
        <fullName evidence="11">Peptidase M14 domain-containing protein</fullName>
    </recommendedName>
</protein>
<dbReference type="CDD" id="cd03858">
    <property type="entry name" value="M14_CP_N-E_like"/>
    <property type="match status" value="1"/>
</dbReference>
<keyword evidence="6" id="KW-0378">Hydrolase</keyword>
<evidence type="ECO:0000256" key="7">
    <source>
        <dbReference type="ARBA" id="ARBA00022833"/>
    </source>
</evidence>
<evidence type="ECO:0000256" key="8">
    <source>
        <dbReference type="ARBA" id="ARBA00023180"/>
    </source>
</evidence>
<dbReference type="GO" id="GO:0008270">
    <property type="term" value="F:zinc ion binding"/>
    <property type="evidence" value="ECO:0007669"/>
    <property type="project" value="InterPro"/>
</dbReference>
<dbReference type="CDD" id="cd11308">
    <property type="entry name" value="Peptidase_M14NE-CP-C_like"/>
    <property type="match status" value="2"/>
</dbReference>
<dbReference type="PANTHER" id="PTHR11532:SF62">
    <property type="entry name" value="CARBOXYPEPTIDASE D"/>
    <property type="match status" value="1"/>
</dbReference>
<dbReference type="PRINTS" id="PR00765">
    <property type="entry name" value="CRBOXYPTASEA"/>
</dbReference>
<reference evidence="12" key="1">
    <citation type="submission" date="2015-12" db="EMBL/GenBank/DDBJ databases">
        <title>De novo transcriptome assembly of four potential Pierce s Disease insect vectors from Arizona vineyards.</title>
        <authorList>
            <person name="Tassone E.E."/>
        </authorList>
    </citation>
    <scope>NUCLEOTIDE SEQUENCE</scope>
</reference>
<dbReference type="Pfam" id="PF00246">
    <property type="entry name" value="Peptidase_M14"/>
    <property type="match status" value="2"/>
</dbReference>
<dbReference type="InterPro" id="IPR000834">
    <property type="entry name" value="Peptidase_M14"/>
</dbReference>
<dbReference type="GO" id="GO:0004181">
    <property type="term" value="F:metallocarboxypeptidase activity"/>
    <property type="evidence" value="ECO:0007669"/>
    <property type="project" value="InterPro"/>
</dbReference>
<dbReference type="Pfam" id="PF13620">
    <property type="entry name" value="CarboxypepD_reg"/>
    <property type="match status" value="3"/>
</dbReference>
<keyword evidence="4" id="KW-0645">Protease</keyword>
<feature type="non-terminal residue" evidence="12">
    <location>
        <position position="1272"/>
    </location>
</feature>
<keyword evidence="7" id="KW-0862">Zinc</keyword>
<dbReference type="PROSITE" id="PS00132">
    <property type="entry name" value="CARBOXYPEPT_ZN_1"/>
    <property type="match status" value="2"/>
</dbReference>
<evidence type="ECO:0000256" key="10">
    <source>
        <dbReference type="SAM" id="SignalP"/>
    </source>
</evidence>
<dbReference type="PANTHER" id="PTHR11532">
    <property type="entry name" value="PROTEASE M14 CARBOXYPEPTIDASE"/>
    <property type="match status" value="1"/>
</dbReference>
<keyword evidence="8" id="KW-0325">Glycoprotein</keyword>
<evidence type="ECO:0000256" key="5">
    <source>
        <dbReference type="ARBA" id="ARBA00022723"/>
    </source>
</evidence>
<dbReference type="SMART" id="SM00631">
    <property type="entry name" value="Zn_pept"/>
    <property type="match status" value="2"/>
</dbReference>
<feature type="signal peptide" evidence="10">
    <location>
        <begin position="1"/>
        <end position="18"/>
    </location>
</feature>
<feature type="domain" description="Peptidase M14" evidence="11">
    <location>
        <begin position="443"/>
        <end position="734"/>
    </location>
</feature>
<dbReference type="CDD" id="cd03868">
    <property type="entry name" value="M14_CPD_I"/>
    <property type="match status" value="1"/>
</dbReference>
<dbReference type="GO" id="GO:0006518">
    <property type="term" value="P:peptide metabolic process"/>
    <property type="evidence" value="ECO:0007669"/>
    <property type="project" value="TreeGrafter"/>
</dbReference>
<dbReference type="InterPro" id="IPR057247">
    <property type="entry name" value="CARBOXYPEPT_ZN_2"/>
</dbReference>
<feature type="active site" description="Proton donor/acceptor" evidence="9">
    <location>
        <position position="704"/>
    </location>
</feature>
<dbReference type="PROSITE" id="PS00133">
    <property type="entry name" value="CARBOXYPEPT_ZN_2"/>
    <property type="match status" value="2"/>
</dbReference>
<dbReference type="Gene3D" id="3.40.630.10">
    <property type="entry name" value="Zn peptidases"/>
    <property type="match status" value="3"/>
</dbReference>
<dbReference type="Gene3D" id="2.60.40.1120">
    <property type="entry name" value="Carboxypeptidase-like, regulatory domain"/>
    <property type="match status" value="4"/>
</dbReference>
<dbReference type="InterPro" id="IPR008969">
    <property type="entry name" value="CarboxyPept-like_regulatory"/>
</dbReference>
<dbReference type="FunFam" id="3.40.630.10:FF:000020">
    <property type="entry name" value="Carboxypeptidase D"/>
    <property type="match status" value="2"/>
</dbReference>
<evidence type="ECO:0000256" key="1">
    <source>
        <dbReference type="ARBA" id="ARBA00001947"/>
    </source>
</evidence>
<feature type="chain" id="PRO_5008579962" description="Peptidase M14 domain-containing protein" evidence="10">
    <location>
        <begin position="19"/>
        <end position="1272"/>
    </location>
</feature>
<organism evidence="12">
    <name type="scientific">Clastoptera arizonana</name>
    <name type="common">Arizona spittle bug</name>
    <dbReference type="NCBI Taxonomy" id="38151"/>
    <lineage>
        <taxon>Eukaryota</taxon>
        <taxon>Metazoa</taxon>
        <taxon>Ecdysozoa</taxon>
        <taxon>Arthropoda</taxon>
        <taxon>Hexapoda</taxon>
        <taxon>Insecta</taxon>
        <taxon>Pterygota</taxon>
        <taxon>Neoptera</taxon>
        <taxon>Paraneoptera</taxon>
        <taxon>Hemiptera</taxon>
        <taxon>Auchenorrhyncha</taxon>
        <taxon>Cercopoidea</taxon>
        <taxon>Clastopteridae</taxon>
        <taxon>Clastoptera</taxon>
    </lineage>
</organism>
<comment type="similarity">
    <text evidence="2 9">Belongs to the peptidase M14 family.</text>
</comment>
<dbReference type="GO" id="GO:0005615">
    <property type="term" value="C:extracellular space"/>
    <property type="evidence" value="ECO:0007669"/>
    <property type="project" value="TreeGrafter"/>
</dbReference>
<dbReference type="EMBL" id="GEDC01031153">
    <property type="protein sequence ID" value="JAS06145.1"/>
    <property type="molecule type" value="Transcribed_RNA"/>
</dbReference>
<keyword evidence="3" id="KW-0121">Carboxypeptidase</keyword>
<dbReference type="PROSITE" id="PS52035">
    <property type="entry name" value="PEPTIDASE_M14"/>
    <property type="match status" value="2"/>
</dbReference>
<accession>A0A1B6BYT4</accession>
<dbReference type="InterPro" id="IPR050753">
    <property type="entry name" value="Peptidase_M14_domain"/>
</dbReference>
<dbReference type="GO" id="GO:0016485">
    <property type="term" value="P:protein processing"/>
    <property type="evidence" value="ECO:0007669"/>
    <property type="project" value="TreeGrafter"/>
</dbReference>
<sequence>MWIFNYLIILCLIVHVFTSDIETLDINEEESFLKSPKYLSNDELGLFFEDQTKKFPTLAKVHNVGTSVNNNTIWALEISKNVGNRSIGVPMFKYVANMHGDETLGRQLLIYLSQYLLENYNVLERITTLVDSVDIFLMPSLNPDGFASSMEGHCDSLNDYVGRSNANGVDLNRDFPDQFKDKTYNEAMFLTRQPETLAIMAWIVNNPFVLSGNIHGGALVASYPYDDSNSGRDCCEESISPDDSIFKDLAATYADHHPIMHKGDGCDNEKFTNGITNGAKWYEVRGGMQDFNYVHSNCFEITFELSCCKYPNSSTLPLEWHNNKLSLISFIESIHLGVKGQVLDENLEGINHAEVIVEGNNKTIYTTERGEYWRLLHPGVYKIYARALGYTQSAPSTITVTKDKTELLNFHLTVSPPSKGILPEIIEKNSTDQFGFVQQVKFEHHNYVKMAELLNILAVEYHNITRLYSIGDSVKGRSLYVLEISDNPGKHEPGEPEFKYIANMHGNEVVGREMLLLLAQYLCQNYKTDKRITQIVDNIRIHLLISMNPDGYEVAKEGDADSVTGRPNANLFDLNRNFPDQYVINEYNKIQQPETMAVMSWIHSLPFVLSANLHGGALVANYPYDNNANQVAGENNSPDNDVFLILAKTYSDAHPKMHLGQSCPRFPKEHFAGGITNGAQWYIVTGGMQDYNYITTNCMELTIEMGCYKFPYESELPRYWLENKEPLLRYMEQIHRGIHGFVRSTEGNPIANATILVSNIDHKITTAIDGDYWRILAAGVYTITVIHPGYKGHSEQVIVPDGIEGVSLNFTLLRDDMRSWAIENDFGITFNTLPMDHYLNHTEIMKELIDMEKSQPSLALSIVTDKIYSIMITDKVGAPNEDKFHIAVIGDLFSSEPAGREISLRLAKHLVRGYESKNLEIIKLLELSAIHILPCIDENVDLHLSNKECVMEDSSHNPVAMAIEKNMLEGNEISKSLVSHLRDNQYDLVIVLEGGGSSVVSPSEGTMVDNIYSMFKQSYKKLDVIDNQDCSNDKKYDYWKQDVLRSIQVLTGSLAISARLSCCNYVPPNQIPYLWRSKLPPLMNLLTSINQGIIGHIINENGVALREAIVQISGSMHQFHVTRDNAIFKIPLNVGEFKLAVTCARYELNFLDVTVSKNNITQITVILKKSMQQSFKPSLYQQASGIAGFVTNTHNHPVSEALVSVVNENISVITNFEGSFFIPLPPGGHTIEAAASGYLSSTKIVSTNVGGSVQIMFRLIKDEMVLGMPRLA</sequence>
<name>A0A1B6BYT4_9HEMI</name>
<evidence type="ECO:0000256" key="2">
    <source>
        <dbReference type="ARBA" id="ARBA00005988"/>
    </source>
</evidence>
<feature type="domain" description="Peptidase M14" evidence="11">
    <location>
        <begin position="37"/>
        <end position="334"/>
    </location>
</feature>
<comment type="cofactor">
    <cofactor evidence="1">
        <name>Zn(2+)</name>
        <dbReference type="ChEBI" id="CHEBI:29105"/>
    </cofactor>
</comment>
<dbReference type="SUPFAM" id="SSF53187">
    <property type="entry name" value="Zn-dependent exopeptidases"/>
    <property type="match status" value="3"/>
</dbReference>
<feature type="active site" description="Proton donor/acceptor" evidence="9">
    <location>
        <position position="304"/>
    </location>
</feature>
<dbReference type="InterPro" id="IPR057246">
    <property type="entry name" value="CARBOXYPEPT_ZN_1"/>
</dbReference>
<keyword evidence="10" id="KW-0732">Signal</keyword>
<keyword evidence="5" id="KW-0479">Metal-binding</keyword>
<evidence type="ECO:0000256" key="3">
    <source>
        <dbReference type="ARBA" id="ARBA00022645"/>
    </source>
</evidence>
<evidence type="ECO:0000259" key="11">
    <source>
        <dbReference type="PROSITE" id="PS52035"/>
    </source>
</evidence>
<evidence type="ECO:0000256" key="9">
    <source>
        <dbReference type="PROSITE-ProRule" id="PRU01379"/>
    </source>
</evidence>
<evidence type="ECO:0000313" key="12">
    <source>
        <dbReference type="EMBL" id="JAS06145.1"/>
    </source>
</evidence>